<keyword evidence="1" id="KW-0812">Transmembrane</keyword>
<dbReference type="EMBL" id="BMFQ01000002">
    <property type="protein sequence ID" value="GGG50325.1"/>
    <property type="molecule type" value="Genomic_DNA"/>
</dbReference>
<proteinExistence type="predicted"/>
<organism evidence="2 3">
    <name type="scientific">Bizionia arctica</name>
    <dbReference type="NCBI Taxonomy" id="1495645"/>
    <lineage>
        <taxon>Bacteria</taxon>
        <taxon>Pseudomonadati</taxon>
        <taxon>Bacteroidota</taxon>
        <taxon>Flavobacteriia</taxon>
        <taxon>Flavobacteriales</taxon>
        <taxon>Flavobacteriaceae</taxon>
        <taxon>Bizionia</taxon>
    </lineage>
</organism>
<feature type="transmembrane region" description="Helical" evidence="1">
    <location>
        <begin position="6"/>
        <end position="23"/>
    </location>
</feature>
<evidence type="ECO:0000313" key="2">
    <source>
        <dbReference type="EMBL" id="GGG50325.1"/>
    </source>
</evidence>
<name>A0A917GL67_9FLAO</name>
<gene>
    <name evidence="2" type="ORF">GCM10010976_21870</name>
</gene>
<reference evidence="2" key="2">
    <citation type="submission" date="2020-09" db="EMBL/GenBank/DDBJ databases">
        <authorList>
            <person name="Sun Q."/>
            <person name="Zhou Y."/>
        </authorList>
    </citation>
    <scope>NUCLEOTIDE SEQUENCE</scope>
    <source>
        <strain evidence="2">CGMCC 1.12751</strain>
    </source>
</reference>
<reference evidence="2" key="1">
    <citation type="journal article" date="2014" name="Int. J. Syst. Evol. Microbiol.">
        <title>Complete genome sequence of Corynebacterium casei LMG S-19264T (=DSM 44701T), isolated from a smear-ripened cheese.</title>
        <authorList>
            <consortium name="US DOE Joint Genome Institute (JGI-PGF)"/>
            <person name="Walter F."/>
            <person name="Albersmeier A."/>
            <person name="Kalinowski J."/>
            <person name="Ruckert C."/>
        </authorList>
    </citation>
    <scope>NUCLEOTIDE SEQUENCE</scope>
    <source>
        <strain evidence="2">CGMCC 1.12751</strain>
    </source>
</reference>
<keyword evidence="3" id="KW-1185">Reference proteome</keyword>
<sequence>MEIHSTYIGIIIALIILLPLILIQSTQKRQKRRVKKDFIDEALKNNLKVTEPDFWGTYYTIAMDEAANKLIYSKIIDAEHNVTVIDLNQIDSCEIVKTQRNFKNKTTNKIETDRIDLVVGYKTSGKSKDILEFYNVDVNFEMSNEMALLEKWQTKIKSRIFKKALAA</sequence>
<comment type="caution">
    <text evidence="2">The sequence shown here is derived from an EMBL/GenBank/DDBJ whole genome shotgun (WGS) entry which is preliminary data.</text>
</comment>
<protein>
    <submittedName>
        <fullName evidence="2">Uncharacterized protein</fullName>
    </submittedName>
</protein>
<evidence type="ECO:0000256" key="1">
    <source>
        <dbReference type="SAM" id="Phobius"/>
    </source>
</evidence>
<keyword evidence="1" id="KW-1133">Transmembrane helix</keyword>
<keyword evidence="1" id="KW-0472">Membrane</keyword>
<accession>A0A917GL67</accession>
<dbReference type="Proteomes" id="UP000625976">
    <property type="component" value="Unassembled WGS sequence"/>
</dbReference>
<evidence type="ECO:0000313" key="3">
    <source>
        <dbReference type="Proteomes" id="UP000625976"/>
    </source>
</evidence>
<dbReference type="AlphaFoldDB" id="A0A917GL67"/>
<dbReference type="RefSeq" id="WP_188464686.1">
    <property type="nucleotide sequence ID" value="NZ_BMFQ01000002.1"/>
</dbReference>